<dbReference type="Proteomes" id="UP001472677">
    <property type="component" value="Unassembled WGS sequence"/>
</dbReference>
<accession>A0ABR1Z6W1</accession>
<dbReference type="CDD" id="cd03784">
    <property type="entry name" value="GT1_Gtf-like"/>
    <property type="match status" value="1"/>
</dbReference>
<dbReference type="PANTHER" id="PTHR48045:SF26">
    <property type="entry name" value="UDP-GLYCOSYLTRANSFERASE 74E2-LIKE"/>
    <property type="match status" value="1"/>
</dbReference>
<evidence type="ECO:0000313" key="2">
    <source>
        <dbReference type="Proteomes" id="UP001472677"/>
    </source>
</evidence>
<organism evidence="1 2">
    <name type="scientific">Hibiscus sabdariffa</name>
    <name type="common">roselle</name>
    <dbReference type="NCBI Taxonomy" id="183260"/>
    <lineage>
        <taxon>Eukaryota</taxon>
        <taxon>Viridiplantae</taxon>
        <taxon>Streptophyta</taxon>
        <taxon>Embryophyta</taxon>
        <taxon>Tracheophyta</taxon>
        <taxon>Spermatophyta</taxon>
        <taxon>Magnoliopsida</taxon>
        <taxon>eudicotyledons</taxon>
        <taxon>Gunneridae</taxon>
        <taxon>Pentapetalae</taxon>
        <taxon>rosids</taxon>
        <taxon>malvids</taxon>
        <taxon>Malvales</taxon>
        <taxon>Malvaceae</taxon>
        <taxon>Malvoideae</taxon>
        <taxon>Hibiscus</taxon>
    </lineage>
</organism>
<dbReference type="EMBL" id="JBBPBM010002758">
    <property type="protein sequence ID" value="KAK8474881.1"/>
    <property type="molecule type" value="Genomic_DNA"/>
</dbReference>
<dbReference type="PANTHER" id="PTHR48045">
    <property type="entry name" value="UDP-GLYCOSYLTRANSFERASE 72B1"/>
    <property type="match status" value="1"/>
</dbReference>
<sequence length="159" mass="17986">MNQENVAKPSFSYCPSRFKPEMDICVQWLNSKMTGSVVYVSFGSLATLGEDQMEHLALGLKRSERNFLWVVRKIEQKKIPANFMEETSERGLVVAWSPQLQVLAHEAVGCFMSHCGWNSTMEALSLGVPMVAVPQWADQPTNAKFIVDEWQMGIRTEVD</sequence>
<proteinExistence type="predicted"/>
<dbReference type="Gene3D" id="3.40.50.2000">
    <property type="entry name" value="Glycogen Phosphorylase B"/>
    <property type="match status" value="1"/>
</dbReference>
<dbReference type="PROSITE" id="PS00375">
    <property type="entry name" value="UDPGT"/>
    <property type="match status" value="1"/>
</dbReference>
<protein>
    <submittedName>
        <fullName evidence="1">Uncharacterized protein</fullName>
    </submittedName>
</protein>
<comment type="caution">
    <text evidence="1">The sequence shown here is derived from an EMBL/GenBank/DDBJ whole genome shotgun (WGS) entry which is preliminary data.</text>
</comment>
<reference evidence="1 2" key="1">
    <citation type="journal article" date="2024" name="G3 (Bethesda)">
        <title>Genome assembly of Hibiscus sabdariffa L. provides insights into metabolisms of medicinal natural products.</title>
        <authorList>
            <person name="Kim T."/>
        </authorList>
    </citation>
    <scope>NUCLEOTIDE SEQUENCE [LARGE SCALE GENOMIC DNA]</scope>
    <source>
        <strain evidence="1">TK-2024</strain>
        <tissue evidence="1">Old leaves</tissue>
    </source>
</reference>
<dbReference type="Pfam" id="PF00201">
    <property type="entry name" value="UDPGT"/>
    <property type="match status" value="1"/>
</dbReference>
<name>A0ABR1Z6W1_9ROSI</name>
<dbReference type="InterPro" id="IPR035595">
    <property type="entry name" value="UDP_glycos_trans_CS"/>
</dbReference>
<gene>
    <name evidence="1" type="ORF">V6N12_021176</name>
</gene>
<keyword evidence="2" id="KW-1185">Reference proteome</keyword>
<evidence type="ECO:0000313" key="1">
    <source>
        <dbReference type="EMBL" id="KAK8474881.1"/>
    </source>
</evidence>
<dbReference type="SUPFAM" id="SSF53756">
    <property type="entry name" value="UDP-Glycosyltransferase/glycogen phosphorylase"/>
    <property type="match status" value="1"/>
</dbReference>
<dbReference type="InterPro" id="IPR002213">
    <property type="entry name" value="UDP_glucos_trans"/>
</dbReference>